<dbReference type="InterPro" id="IPR036388">
    <property type="entry name" value="WH-like_DNA-bd_sf"/>
</dbReference>
<gene>
    <name evidence="5" type="ORF">G5A70_05795</name>
</gene>
<sequence>MLESVKNNNKLLPEQVSEQIANLITDRALHAGDKLPNEFEMAEQLGVGRGTIREAVKILVSRNVVEIKRGRGTFVCHHPGVVDDPFGFAFVKDKKKLAMDLCEIRMIIEPEIAALAAERATEEVEELQKTADEVAVLCRQRKQHMEKDIEFHEKVAKYSKNSVTPKLIPVIQAGVSVFIHVTDLSLALDTIRTHQMIVDAIRAHDSQKAREAMIEHLRNNKEKIEEMKELSQ</sequence>
<evidence type="ECO:0000313" key="6">
    <source>
        <dbReference type="Proteomes" id="UP000822142"/>
    </source>
</evidence>
<dbReference type="Pfam" id="PF07729">
    <property type="entry name" value="FCD"/>
    <property type="match status" value="1"/>
</dbReference>
<keyword evidence="3" id="KW-0804">Transcription</keyword>
<dbReference type="Gene3D" id="1.20.120.530">
    <property type="entry name" value="GntR ligand-binding domain-like"/>
    <property type="match status" value="1"/>
</dbReference>
<keyword evidence="6" id="KW-1185">Reference proteome</keyword>
<dbReference type="CDD" id="cd07377">
    <property type="entry name" value="WHTH_GntR"/>
    <property type="match status" value="1"/>
</dbReference>
<dbReference type="InterPro" id="IPR000524">
    <property type="entry name" value="Tscrpt_reg_HTH_GntR"/>
</dbReference>
<proteinExistence type="predicted"/>
<accession>A0ABX2I5H4</accession>
<evidence type="ECO:0000256" key="1">
    <source>
        <dbReference type="ARBA" id="ARBA00023015"/>
    </source>
</evidence>
<dbReference type="RefSeq" id="WP_173748736.1">
    <property type="nucleotide sequence ID" value="NZ_JAAITA010000005.1"/>
</dbReference>
<dbReference type="InterPro" id="IPR008920">
    <property type="entry name" value="TF_FadR/GntR_C"/>
</dbReference>
<name>A0ABX2I5H4_BLAHA</name>
<dbReference type="SMART" id="SM00895">
    <property type="entry name" value="FCD"/>
    <property type="match status" value="1"/>
</dbReference>
<dbReference type="EMBL" id="JAAITA010000005">
    <property type="protein sequence ID" value="NSJ85691.1"/>
    <property type="molecule type" value="Genomic_DNA"/>
</dbReference>
<dbReference type="PRINTS" id="PR00035">
    <property type="entry name" value="HTHGNTR"/>
</dbReference>
<keyword evidence="2" id="KW-0238">DNA-binding</keyword>
<dbReference type="SUPFAM" id="SSF46785">
    <property type="entry name" value="Winged helix' DNA-binding domain"/>
    <property type="match status" value="1"/>
</dbReference>
<dbReference type="PANTHER" id="PTHR43537:SF5">
    <property type="entry name" value="UXU OPERON TRANSCRIPTIONAL REGULATOR"/>
    <property type="match status" value="1"/>
</dbReference>
<dbReference type="SUPFAM" id="SSF48008">
    <property type="entry name" value="GntR ligand-binding domain-like"/>
    <property type="match status" value="1"/>
</dbReference>
<dbReference type="PANTHER" id="PTHR43537">
    <property type="entry name" value="TRANSCRIPTIONAL REGULATOR, GNTR FAMILY"/>
    <property type="match status" value="1"/>
</dbReference>
<evidence type="ECO:0000256" key="3">
    <source>
        <dbReference type="ARBA" id="ARBA00023163"/>
    </source>
</evidence>
<dbReference type="Gene3D" id="1.10.10.10">
    <property type="entry name" value="Winged helix-like DNA-binding domain superfamily/Winged helix DNA-binding domain"/>
    <property type="match status" value="1"/>
</dbReference>
<dbReference type="InterPro" id="IPR011711">
    <property type="entry name" value="GntR_C"/>
</dbReference>
<evidence type="ECO:0000259" key="4">
    <source>
        <dbReference type="PROSITE" id="PS50949"/>
    </source>
</evidence>
<reference evidence="5 6" key="1">
    <citation type="journal article" date="2020" name="Cell Host Microbe">
        <title>Functional and Genomic Variation between Human-Derived Isolates of Lachnospiraceae Reveals Inter- and Intra-Species Diversity.</title>
        <authorList>
            <person name="Sorbara M.T."/>
            <person name="Littmann E.R."/>
            <person name="Fontana E."/>
            <person name="Moody T.U."/>
            <person name="Kohout C.E."/>
            <person name="Gjonbalaj M."/>
            <person name="Eaton V."/>
            <person name="Seok R."/>
            <person name="Leiner I.M."/>
            <person name="Pamer E.G."/>
        </authorList>
    </citation>
    <scope>NUCLEOTIDE SEQUENCE [LARGE SCALE GENOMIC DNA]</scope>
    <source>
        <strain evidence="5 6">MSK.15.26</strain>
    </source>
</reference>
<keyword evidence="1" id="KW-0805">Transcription regulation</keyword>
<feature type="domain" description="HTH gntR-type" evidence="4">
    <location>
        <begin position="10"/>
        <end position="78"/>
    </location>
</feature>
<dbReference type="PROSITE" id="PS50949">
    <property type="entry name" value="HTH_GNTR"/>
    <property type="match status" value="1"/>
</dbReference>
<dbReference type="SMART" id="SM00345">
    <property type="entry name" value="HTH_GNTR"/>
    <property type="match status" value="1"/>
</dbReference>
<protein>
    <submittedName>
        <fullName evidence="5">FadR family transcriptional regulator</fullName>
    </submittedName>
</protein>
<evidence type="ECO:0000313" key="5">
    <source>
        <dbReference type="EMBL" id="NSJ85691.1"/>
    </source>
</evidence>
<organism evidence="5 6">
    <name type="scientific">Blautia hansenii</name>
    <name type="common">Ruminococcus hansenii</name>
    <dbReference type="NCBI Taxonomy" id="1322"/>
    <lineage>
        <taxon>Bacteria</taxon>
        <taxon>Bacillati</taxon>
        <taxon>Bacillota</taxon>
        <taxon>Clostridia</taxon>
        <taxon>Lachnospirales</taxon>
        <taxon>Lachnospiraceae</taxon>
        <taxon>Blautia</taxon>
    </lineage>
</organism>
<comment type="caution">
    <text evidence="5">The sequence shown here is derived from an EMBL/GenBank/DDBJ whole genome shotgun (WGS) entry which is preliminary data.</text>
</comment>
<dbReference type="InterPro" id="IPR036390">
    <property type="entry name" value="WH_DNA-bd_sf"/>
</dbReference>
<evidence type="ECO:0000256" key="2">
    <source>
        <dbReference type="ARBA" id="ARBA00023125"/>
    </source>
</evidence>
<dbReference type="Proteomes" id="UP000822142">
    <property type="component" value="Unassembled WGS sequence"/>
</dbReference>
<dbReference type="Pfam" id="PF00392">
    <property type="entry name" value="GntR"/>
    <property type="match status" value="1"/>
</dbReference>